<accession>A0AA39FKV9</accession>
<dbReference type="Proteomes" id="UP001168972">
    <property type="component" value="Unassembled WGS sequence"/>
</dbReference>
<keyword evidence="3" id="KW-1185">Reference proteome</keyword>
<protein>
    <submittedName>
        <fullName evidence="2">Uncharacterized protein</fullName>
    </submittedName>
</protein>
<evidence type="ECO:0000256" key="1">
    <source>
        <dbReference type="SAM" id="MobiDB-lite"/>
    </source>
</evidence>
<name>A0AA39FKV9_MICHY</name>
<feature type="compositionally biased region" description="Low complexity" evidence="1">
    <location>
        <begin position="23"/>
        <end position="35"/>
    </location>
</feature>
<feature type="non-terminal residue" evidence="2">
    <location>
        <position position="1"/>
    </location>
</feature>
<feature type="region of interest" description="Disordered" evidence="1">
    <location>
        <begin position="1"/>
        <end position="44"/>
    </location>
</feature>
<comment type="caution">
    <text evidence="2">The sequence shown here is derived from an EMBL/GenBank/DDBJ whole genome shotgun (WGS) entry which is preliminary data.</text>
</comment>
<organism evidence="2 3">
    <name type="scientific">Microctonus hyperodae</name>
    <name type="common">Parasitoid wasp</name>
    <dbReference type="NCBI Taxonomy" id="165561"/>
    <lineage>
        <taxon>Eukaryota</taxon>
        <taxon>Metazoa</taxon>
        <taxon>Ecdysozoa</taxon>
        <taxon>Arthropoda</taxon>
        <taxon>Hexapoda</taxon>
        <taxon>Insecta</taxon>
        <taxon>Pterygota</taxon>
        <taxon>Neoptera</taxon>
        <taxon>Endopterygota</taxon>
        <taxon>Hymenoptera</taxon>
        <taxon>Apocrita</taxon>
        <taxon>Ichneumonoidea</taxon>
        <taxon>Braconidae</taxon>
        <taxon>Euphorinae</taxon>
        <taxon>Microctonus</taxon>
    </lineage>
</organism>
<sequence>QSSSKLKNRAPYSRAAPKQTKQSSNSRNVDVASSSRRARLSQRNTSMEHFQAIAQKQADAELMLAESAKAQAEAAKMSALAISKMAQGFGKFADAAAAQVVNDRERTHVFEKLTNVLENLLPSYINE</sequence>
<reference evidence="2" key="1">
    <citation type="journal article" date="2023" name="bioRxiv">
        <title>Scaffold-level genome assemblies of two parasitoid biocontrol wasps reveal the parthenogenesis mechanism and an associated novel virus.</title>
        <authorList>
            <person name="Inwood S."/>
            <person name="Skelly J."/>
            <person name="Guhlin J."/>
            <person name="Harrop T."/>
            <person name="Goldson S."/>
            <person name="Dearden P."/>
        </authorList>
    </citation>
    <scope>NUCLEOTIDE SEQUENCE</scope>
    <source>
        <strain evidence="2">Lincoln</strain>
        <tissue evidence="2">Whole body</tissue>
    </source>
</reference>
<dbReference type="AlphaFoldDB" id="A0AA39FKV9"/>
<evidence type="ECO:0000313" key="3">
    <source>
        <dbReference type="Proteomes" id="UP001168972"/>
    </source>
</evidence>
<gene>
    <name evidence="2" type="ORF">PV327_011235</name>
</gene>
<dbReference type="EMBL" id="JAQQBR010000221">
    <property type="protein sequence ID" value="KAK0171479.1"/>
    <property type="molecule type" value="Genomic_DNA"/>
</dbReference>
<proteinExistence type="predicted"/>
<reference evidence="2" key="2">
    <citation type="submission" date="2023-03" db="EMBL/GenBank/DDBJ databases">
        <authorList>
            <person name="Inwood S.N."/>
            <person name="Skelly J.G."/>
            <person name="Guhlin J."/>
            <person name="Harrop T.W.R."/>
            <person name="Goldson S.G."/>
            <person name="Dearden P.K."/>
        </authorList>
    </citation>
    <scope>NUCLEOTIDE SEQUENCE</scope>
    <source>
        <strain evidence="2">Lincoln</strain>
        <tissue evidence="2">Whole body</tissue>
    </source>
</reference>
<evidence type="ECO:0000313" key="2">
    <source>
        <dbReference type="EMBL" id="KAK0171479.1"/>
    </source>
</evidence>